<dbReference type="InterPro" id="IPR045269">
    <property type="entry name" value="Atg1-like"/>
</dbReference>
<keyword evidence="4" id="KW-0808">Transferase</keyword>
<reference evidence="4" key="2">
    <citation type="submission" date="2020-01" db="EMBL/GenBank/DDBJ databases">
        <authorList>
            <person name="Korhonen P.K.K."/>
            <person name="Guangxu M.G."/>
            <person name="Wang T.W."/>
            <person name="Stroehlein A.J.S."/>
            <person name="Young N.D."/>
            <person name="Ang C.-S.A."/>
            <person name="Fernando D.W.F."/>
            <person name="Lu H.L."/>
            <person name="Taylor S.T."/>
            <person name="Ehtesham M.E.M."/>
            <person name="Najaraj S.H.N."/>
            <person name="Harsha G.H.G."/>
            <person name="Madugundu A.M."/>
            <person name="Renuse S.R."/>
            <person name="Holt D.H."/>
            <person name="Pandey A.P."/>
            <person name="Papenfuss A.P."/>
            <person name="Gasser R.B.G."/>
            <person name="Fischer K.F."/>
        </authorList>
    </citation>
    <scope>NUCLEOTIDE SEQUENCE</scope>
    <source>
        <strain evidence="4">SSS_KF_BRIS2020</strain>
    </source>
</reference>
<dbReference type="PANTHER" id="PTHR24348">
    <property type="entry name" value="SERINE/THREONINE-PROTEIN KINASE UNC-51-RELATED"/>
    <property type="match status" value="1"/>
</dbReference>
<dbReference type="EMBL" id="WVUK01000056">
    <property type="protein sequence ID" value="KAF7492987.1"/>
    <property type="molecule type" value="Genomic_DNA"/>
</dbReference>
<evidence type="ECO:0000313" key="6">
    <source>
        <dbReference type="Proteomes" id="UP000070412"/>
    </source>
</evidence>
<reference evidence="6" key="1">
    <citation type="journal article" date="2020" name="PLoS Negl. Trop. Dis.">
        <title>High-quality nuclear genome for Sarcoptes scabiei-A critical resource for a neglected parasite.</title>
        <authorList>
            <person name="Korhonen P.K."/>
            <person name="Gasser R.B."/>
            <person name="Ma G."/>
            <person name="Wang T."/>
            <person name="Stroehlein A.J."/>
            <person name="Young N.D."/>
            <person name="Ang C.S."/>
            <person name="Fernando D.D."/>
            <person name="Lu H.C."/>
            <person name="Taylor S."/>
            <person name="Reynolds S.L."/>
            <person name="Mofiz E."/>
            <person name="Najaraj S.H."/>
            <person name="Gowda H."/>
            <person name="Madugundu A."/>
            <person name="Renuse S."/>
            <person name="Holt D."/>
            <person name="Pandey A."/>
            <person name="Papenfuss A.T."/>
            <person name="Fischer K."/>
        </authorList>
    </citation>
    <scope>NUCLEOTIDE SEQUENCE [LARGE SCALE GENOMIC DNA]</scope>
</reference>
<evidence type="ECO:0000256" key="2">
    <source>
        <dbReference type="SAM" id="MobiDB-lite"/>
    </source>
</evidence>
<evidence type="ECO:0000259" key="3">
    <source>
        <dbReference type="PROSITE" id="PS50011"/>
    </source>
</evidence>
<dbReference type="GO" id="GO:0004674">
    <property type="term" value="F:protein serine/threonine kinase activity"/>
    <property type="evidence" value="ECO:0007669"/>
    <property type="project" value="InterPro"/>
</dbReference>
<keyword evidence="1" id="KW-0175">Coiled coil</keyword>
<protein>
    <submittedName>
        <fullName evidence="4">CBL-interacting protein kinase 33</fullName>
    </submittedName>
</protein>
<evidence type="ECO:0000313" key="4">
    <source>
        <dbReference type="EMBL" id="KAF7492987.1"/>
    </source>
</evidence>
<sequence length="402" mass="46909">MPFFNHSMAQSMRKISPYSTGPSPDKVGERVLNQRLIRSMPGITANGRTIITRETDPTIVAKYTQKMSLRKLMFTRSLLKSQIEQLNNQNTSISTESSPGLFDSYQIEKTQKIYERNGLEMYFARSKTSPEFSMMACIYAKNQLPSNNQFYLKILRHLGRKHPYIVNIWEIFHTNDTIIIFQEYVSQGNLLTYLENNEIEERQVCFWAKQIFRALDFLGDNGIVHRDITPTHLLIKPMGNEVWVKLTGFKRSMIYWNIDENDVNLCECLPIEQQKIDGPNFQAPEVYGNAGECFDPIIADIWSYGANLFFCLAKYYPFNVEQPHSDLDEEIWQNIRSETKLSMECQNFLFGLLRANANDRIPFDFIDHDEWIRKSYRLALHDIVRGPCKHLEKVKINQKVVA</sequence>
<dbReference type="EnsemblMetazoa" id="SSS_4078s_mrna">
    <property type="protein sequence ID" value="KAF7492987.1"/>
    <property type="gene ID" value="SSS_4078"/>
</dbReference>
<evidence type="ECO:0000256" key="1">
    <source>
        <dbReference type="SAM" id="Coils"/>
    </source>
</evidence>
<feature type="coiled-coil region" evidence="1">
    <location>
        <begin position="69"/>
        <end position="96"/>
    </location>
</feature>
<dbReference type="Gene3D" id="1.10.510.10">
    <property type="entry name" value="Transferase(Phosphotransferase) domain 1"/>
    <property type="match status" value="1"/>
</dbReference>
<evidence type="ECO:0000313" key="5">
    <source>
        <dbReference type="EnsemblMetazoa" id="KAF7492987.1"/>
    </source>
</evidence>
<proteinExistence type="predicted"/>
<keyword evidence="4" id="KW-0418">Kinase</keyword>
<feature type="region of interest" description="Disordered" evidence="2">
    <location>
        <begin position="1"/>
        <end position="27"/>
    </location>
</feature>
<dbReference type="SMART" id="SM00220">
    <property type="entry name" value="S_TKc"/>
    <property type="match status" value="1"/>
</dbReference>
<dbReference type="InterPro" id="IPR011009">
    <property type="entry name" value="Kinase-like_dom_sf"/>
</dbReference>
<keyword evidence="6" id="KW-1185">Reference proteome</keyword>
<dbReference type="SUPFAM" id="SSF56112">
    <property type="entry name" value="Protein kinase-like (PK-like)"/>
    <property type="match status" value="1"/>
</dbReference>
<dbReference type="Pfam" id="PF00069">
    <property type="entry name" value="Pkinase"/>
    <property type="match status" value="1"/>
</dbReference>
<accession>A0A834VD25</accession>
<organism evidence="4">
    <name type="scientific">Sarcoptes scabiei</name>
    <name type="common">Itch mite</name>
    <name type="synonym">Acarus scabiei</name>
    <dbReference type="NCBI Taxonomy" id="52283"/>
    <lineage>
        <taxon>Eukaryota</taxon>
        <taxon>Metazoa</taxon>
        <taxon>Ecdysozoa</taxon>
        <taxon>Arthropoda</taxon>
        <taxon>Chelicerata</taxon>
        <taxon>Arachnida</taxon>
        <taxon>Acari</taxon>
        <taxon>Acariformes</taxon>
        <taxon>Sarcoptiformes</taxon>
        <taxon>Astigmata</taxon>
        <taxon>Psoroptidia</taxon>
        <taxon>Sarcoptoidea</taxon>
        <taxon>Sarcoptidae</taxon>
        <taxon>Sarcoptinae</taxon>
        <taxon>Sarcoptes</taxon>
    </lineage>
</organism>
<dbReference type="GO" id="GO:0010506">
    <property type="term" value="P:regulation of autophagy"/>
    <property type="evidence" value="ECO:0007669"/>
    <property type="project" value="InterPro"/>
</dbReference>
<reference evidence="5" key="3">
    <citation type="submission" date="2022-06" db="UniProtKB">
        <authorList>
            <consortium name="EnsemblMetazoa"/>
        </authorList>
    </citation>
    <scope>IDENTIFICATION</scope>
</reference>
<feature type="domain" description="Protein kinase" evidence="3">
    <location>
        <begin position="107"/>
        <end position="372"/>
    </location>
</feature>
<dbReference type="PROSITE" id="PS50011">
    <property type="entry name" value="PROTEIN_KINASE_DOM"/>
    <property type="match status" value="1"/>
</dbReference>
<dbReference type="GO" id="GO:0005737">
    <property type="term" value="C:cytoplasm"/>
    <property type="evidence" value="ECO:0007669"/>
    <property type="project" value="TreeGrafter"/>
</dbReference>
<dbReference type="OrthoDB" id="6489611at2759"/>
<dbReference type="GO" id="GO:0005524">
    <property type="term" value="F:ATP binding"/>
    <property type="evidence" value="ECO:0007669"/>
    <property type="project" value="InterPro"/>
</dbReference>
<dbReference type="Proteomes" id="UP000070412">
    <property type="component" value="Unassembled WGS sequence"/>
</dbReference>
<dbReference type="AlphaFoldDB" id="A0A834VD25"/>
<gene>
    <name evidence="4" type="ORF">SSS_4078</name>
</gene>
<dbReference type="InterPro" id="IPR000719">
    <property type="entry name" value="Prot_kinase_dom"/>
</dbReference>
<dbReference type="GO" id="GO:0006914">
    <property type="term" value="P:autophagy"/>
    <property type="evidence" value="ECO:0007669"/>
    <property type="project" value="UniProtKB-ARBA"/>
</dbReference>
<name>A0A834VD25_SARSC</name>